<evidence type="ECO:0000313" key="2">
    <source>
        <dbReference type="Proteomes" id="UP000651271"/>
    </source>
</evidence>
<evidence type="ECO:0000313" key="1">
    <source>
        <dbReference type="EMBL" id="MBD1428045.1"/>
    </source>
</evidence>
<protein>
    <submittedName>
        <fullName evidence="1">PorT</fullName>
    </submittedName>
</protein>
<accession>A0ABR7Y9S2</accession>
<dbReference type="Proteomes" id="UP000651271">
    <property type="component" value="Unassembled WGS sequence"/>
</dbReference>
<dbReference type="EMBL" id="JACOIJ010000001">
    <property type="protein sequence ID" value="MBD1428045.1"/>
    <property type="molecule type" value="Genomic_DNA"/>
</dbReference>
<name>A0ABR7Y9S2_9SPHI</name>
<sequence>MSFPFSGYDEDAVIQIGFQYNYINQNYQLKLKDNWKQLFDNFDDDPQDITYLGGIKSVNSKRSHGFAIGIPMDFRWSERLSINFSPSFNILNSHSIDYTPLDVEKAIISRKSKHILQDLRGDNFTSFEFPIGLNYRSEEKRFFNSDSKYRAYMLGGVRLTRWTGLLNQYSDLIVEKRNKRPISDAIILRPEYMSWEAGLGFNFYLSYFKVSPEVRFSQSLNNVLSTNHILSAENKFMAPIDRGLIRNIYFSLIFQ</sequence>
<reference evidence="1 2" key="1">
    <citation type="submission" date="2020-08" db="EMBL/GenBank/DDBJ databases">
        <title>Sphingobacterium sp. DN04309 isolated from aquaculture water.</title>
        <authorList>
            <person name="Zhang M."/>
        </authorList>
    </citation>
    <scope>NUCLEOTIDE SEQUENCE [LARGE SCALE GENOMIC DNA]</scope>
    <source>
        <strain evidence="1 2">DN04309</strain>
    </source>
</reference>
<gene>
    <name evidence="1" type="ORF">H8B04_00435</name>
</gene>
<proteinExistence type="predicted"/>
<comment type="caution">
    <text evidence="1">The sequence shown here is derived from an EMBL/GenBank/DDBJ whole genome shotgun (WGS) entry which is preliminary data.</text>
</comment>
<organism evidence="1 2">
    <name type="scientific">Sphingobacterium litopenaei</name>
    <dbReference type="NCBI Taxonomy" id="2763500"/>
    <lineage>
        <taxon>Bacteria</taxon>
        <taxon>Pseudomonadati</taxon>
        <taxon>Bacteroidota</taxon>
        <taxon>Sphingobacteriia</taxon>
        <taxon>Sphingobacteriales</taxon>
        <taxon>Sphingobacteriaceae</taxon>
        <taxon>Sphingobacterium</taxon>
    </lineage>
</organism>
<keyword evidence="2" id="KW-1185">Reference proteome</keyword>